<evidence type="ECO:0000256" key="1">
    <source>
        <dbReference type="ARBA" id="ARBA00022679"/>
    </source>
</evidence>
<protein>
    <submittedName>
        <fullName evidence="8">Serine/threonine protein kinase</fullName>
    </submittedName>
</protein>
<keyword evidence="3 8" id="KW-0418">Kinase</keyword>
<dbReference type="Gene3D" id="2.130.10.10">
    <property type="entry name" value="YVTN repeat-like/Quinoprotein amine dehydrogenase"/>
    <property type="match status" value="1"/>
</dbReference>
<dbReference type="GO" id="GO:0005524">
    <property type="term" value="F:ATP binding"/>
    <property type="evidence" value="ECO:0007669"/>
    <property type="project" value="UniProtKB-UniRule"/>
</dbReference>
<feature type="region of interest" description="Disordered" evidence="6">
    <location>
        <begin position="772"/>
        <end position="792"/>
    </location>
</feature>
<keyword evidence="9" id="KW-1185">Reference proteome</keyword>
<dbReference type="CDD" id="cd14014">
    <property type="entry name" value="STKc_PknB_like"/>
    <property type="match status" value="1"/>
</dbReference>
<dbReference type="InterPro" id="IPR017441">
    <property type="entry name" value="Protein_kinase_ATP_BS"/>
</dbReference>
<dbReference type="OrthoDB" id="4328635at2"/>
<feature type="region of interest" description="Disordered" evidence="6">
    <location>
        <begin position="410"/>
        <end position="436"/>
    </location>
</feature>
<keyword evidence="1" id="KW-0808">Transferase</keyword>
<reference evidence="8 9" key="1">
    <citation type="submission" date="2018-08" db="EMBL/GenBank/DDBJ databases">
        <title>Isolation, diversity and antifungal activity of Actinobacteria from wheat.</title>
        <authorList>
            <person name="Han C."/>
        </authorList>
    </citation>
    <scope>NUCLEOTIDE SEQUENCE [LARGE SCALE GENOMIC DNA]</scope>
    <source>
        <strain evidence="8 9">NEAU-YY421</strain>
    </source>
</reference>
<dbReference type="SMART" id="SM00220">
    <property type="entry name" value="S_TKc"/>
    <property type="match status" value="1"/>
</dbReference>
<dbReference type="PROSITE" id="PS00108">
    <property type="entry name" value="PROTEIN_KINASE_ST"/>
    <property type="match status" value="1"/>
</dbReference>
<evidence type="ECO:0000313" key="9">
    <source>
        <dbReference type="Proteomes" id="UP000263094"/>
    </source>
</evidence>
<dbReference type="Gene3D" id="1.10.510.10">
    <property type="entry name" value="Transferase(Phosphotransferase) domain 1"/>
    <property type="match status" value="1"/>
</dbReference>
<dbReference type="SUPFAM" id="SSF50998">
    <property type="entry name" value="Quinoprotein alcohol dehydrogenase-like"/>
    <property type="match status" value="1"/>
</dbReference>
<dbReference type="EMBL" id="QUAK01000089">
    <property type="protein sequence ID" value="RFU85552.1"/>
    <property type="molecule type" value="Genomic_DNA"/>
</dbReference>
<sequence>MGEVFLARGQAVADPADRPTLGLGAGGSTAASAGHAGLVAVKVVRRDLAREAGFRARFRREIKVAGAVRGPYAAAVADADPDAETPWLATAFVAGPTLAAAVRGDGPLPEPAVRGLGARLALALDDLHGSGVLHRDLKPGNVLLDLDGPRLIDFGIARATGATTMTATGLLLGTPGFMSPEHLAGGRAVTGASDVFCLGSLLCYAASGEDPFGDGPVPAVLHRVAEARTDLSAVPEALRPVLADCLRVDPAERPTPSEVAERLGGDEELAWPDGVRERVVTIRREADQLVAAGTALLAEPEPGPGPGPESVPTPGPARPAGPPTVGASAAPPLHHLPTMGPAPAAPPGPPRAGGRRARTVIAVCLAAALVGGGAGLGLHWWQSRDDVTGPGRGADARPGAEGTAKVLGVDDRGRANGAGEVPQDEKQRPAGWKPWRGDLSGPSVGCSAGPTVLACRTNEGRVDVLDTASGKRLWQADLVKDDRDRKTFIGPSGAVFIPGGTTQPTVHGDLVAFVSDGTLQVRDARSGAVRWQKKASGAADTATRPLVGDGAVFVTTSSIENPAVTAFALKDGTERWSRRLTNRSLSRAETRNFEPVTLAGGIVYAVSDAGIVGYDAESGEQSGQVESGAKTCGELMVHGRSAYCAPYDPTGKAGLDLHRMDARTLASTGRPKIPSKVAKSGAYPTAVGEHALVAFDPGAAPYADWGDDDGPATLSVLDPRTGAELGQRPLPPPGDDTSLQALSNPLIAGGSVVYADHSALYTVPLGKDGTPGKVRRIPVKGAPGPRAKDGYDRTGGYEFAKEVRPPQVLPIGGVAHLVYDTGDVVSVELPAAD</sequence>
<dbReference type="InterPro" id="IPR000719">
    <property type="entry name" value="Prot_kinase_dom"/>
</dbReference>
<dbReference type="PROSITE" id="PS00107">
    <property type="entry name" value="PROTEIN_KINASE_ATP"/>
    <property type="match status" value="1"/>
</dbReference>
<keyword evidence="2 5" id="KW-0547">Nucleotide-binding</keyword>
<feature type="region of interest" description="Disordered" evidence="6">
    <location>
        <begin position="297"/>
        <end position="354"/>
    </location>
</feature>
<feature type="domain" description="Protein kinase" evidence="7">
    <location>
        <begin position="1"/>
        <end position="269"/>
    </location>
</feature>
<dbReference type="GO" id="GO:0004674">
    <property type="term" value="F:protein serine/threonine kinase activity"/>
    <property type="evidence" value="ECO:0007669"/>
    <property type="project" value="UniProtKB-KW"/>
</dbReference>
<evidence type="ECO:0000256" key="3">
    <source>
        <dbReference type="ARBA" id="ARBA00022777"/>
    </source>
</evidence>
<dbReference type="InterPro" id="IPR008271">
    <property type="entry name" value="Ser/Thr_kinase_AS"/>
</dbReference>
<comment type="caution">
    <text evidence="8">The sequence shown here is derived from an EMBL/GenBank/DDBJ whole genome shotgun (WGS) entry which is preliminary data.</text>
</comment>
<accession>A0A372M3Q8</accession>
<dbReference type="Pfam" id="PF13360">
    <property type="entry name" value="PQQ_2"/>
    <property type="match status" value="1"/>
</dbReference>
<evidence type="ECO:0000256" key="5">
    <source>
        <dbReference type="PROSITE-ProRule" id="PRU10141"/>
    </source>
</evidence>
<evidence type="ECO:0000259" key="7">
    <source>
        <dbReference type="PROSITE" id="PS50011"/>
    </source>
</evidence>
<dbReference type="InterPro" id="IPR011009">
    <property type="entry name" value="Kinase-like_dom_sf"/>
</dbReference>
<dbReference type="SUPFAM" id="SSF56112">
    <property type="entry name" value="Protein kinase-like (PK-like)"/>
    <property type="match status" value="1"/>
</dbReference>
<dbReference type="InterPro" id="IPR015943">
    <property type="entry name" value="WD40/YVTN_repeat-like_dom_sf"/>
</dbReference>
<keyword evidence="8" id="KW-0723">Serine/threonine-protein kinase</keyword>
<name>A0A372M3Q8_9ACTN</name>
<organism evidence="8 9">
    <name type="scientific">Streptomyces triticagri</name>
    <dbReference type="NCBI Taxonomy" id="2293568"/>
    <lineage>
        <taxon>Bacteria</taxon>
        <taxon>Bacillati</taxon>
        <taxon>Actinomycetota</taxon>
        <taxon>Actinomycetes</taxon>
        <taxon>Kitasatosporales</taxon>
        <taxon>Streptomycetaceae</taxon>
        <taxon>Streptomyces</taxon>
    </lineage>
</organism>
<evidence type="ECO:0000256" key="4">
    <source>
        <dbReference type="ARBA" id="ARBA00022840"/>
    </source>
</evidence>
<dbReference type="AlphaFoldDB" id="A0A372M3Q8"/>
<dbReference type="InterPro" id="IPR011047">
    <property type="entry name" value="Quinoprotein_ADH-like_sf"/>
</dbReference>
<feature type="compositionally biased region" description="Pro residues" evidence="6">
    <location>
        <begin position="301"/>
        <end position="322"/>
    </location>
</feature>
<dbReference type="PANTHER" id="PTHR43289">
    <property type="entry name" value="MITOGEN-ACTIVATED PROTEIN KINASE KINASE KINASE 20-RELATED"/>
    <property type="match status" value="1"/>
</dbReference>
<proteinExistence type="predicted"/>
<evidence type="ECO:0000313" key="8">
    <source>
        <dbReference type="EMBL" id="RFU85552.1"/>
    </source>
</evidence>
<feature type="region of interest" description="Disordered" evidence="6">
    <location>
        <begin position="704"/>
        <end position="735"/>
    </location>
</feature>
<gene>
    <name evidence="8" type="ORF">DY218_16765</name>
</gene>
<keyword evidence="4 5" id="KW-0067">ATP-binding</keyword>
<dbReference type="PANTHER" id="PTHR43289:SF34">
    <property type="entry name" value="SERINE_THREONINE-PROTEIN KINASE YBDM-RELATED"/>
    <property type="match status" value="1"/>
</dbReference>
<dbReference type="InterPro" id="IPR018391">
    <property type="entry name" value="PQQ_b-propeller_rpt"/>
</dbReference>
<dbReference type="InterPro" id="IPR002372">
    <property type="entry name" value="PQQ_rpt_dom"/>
</dbReference>
<feature type="binding site" evidence="5">
    <location>
        <position position="42"/>
    </location>
    <ligand>
        <name>ATP</name>
        <dbReference type="ChEBI" id="CHEBI:30616"/>
    </ligand>
</feature>
<dbReference type="PROSITE" id="PS50011">
    <property type="entry name" value="PROTEIN_KINASE_DOM"/>
    <property type="match status" value="1"/>
</dbReference>
<dbReference type="SMART" id="SM00564">
    <property type="entry name" value="PQQ"/>
    <property type="match status" value="4"/>
</dbReference>
<dbReference type="Pfam" id="PF00069">
    <property type="entry name" value="Pkinase"/>
    <property type="match status" value="1"/>
</dbReference>
<dbReference type="Gene3D" id="3.30.200.20">
    <property type="entry name" value="Phosphorylase Kinase, domain 1"/>
    <property type="match status" value="1"/>
</dbReference>
<evidence type="ECO:0000256" key="6">
    <source>
        <dbReference type="SAM" id="MobiDB-lite"/>
    </source>
</evidence>
<evidence type="ECO:0000256" key="2">
    <source>
        <dbReference type="ARBA" id="ARBA00022741"/>
    </source>
</evidence>
<dbReference type="Proteomes" id="UP000263094">
    <property type="component" value="Unassembled WGS sequence"/>
</dbReference>